<dbReference type="EMBL" id="LQBL01000003">
    <property type="protein sequence ID" value="KUG58341.1"/>
    <property type="molecule type" value="Genomic_DNA"/>
</dbReference>
<reference evidence="2 3" key="1">
    <citation type="submission" date="2015-12" db="EMBL/GenBank/DDBJ databases">
        <title>Serinicoccus chungangenesis strain CD08_5 genome sequencing and assembly.</title>
        <authorList>
            <person name="Chander A.M."/>
            <person name="Kaur G."/>
            <person name="Nair G.R."/>
            <person name="Dhawan D.K."/>
            <person name="Kochhar R.K."/>
            <person name="Mayilraj S."/>
            <person name="Bhadada S.K."/>
        </authorList>
    </citation>
    <scope>NUCLEOTIDE SEQUENCE [LARGE SCALE GENOMIC DNA]</scope>
    <source>
        <strain evidence="2 3">CD08_5</strain>
    </source>
</reference>
<sequence length="206" mass="22350">MPPDETEFFHTDRAHYEYLRQQREAAEDAAARERSARSGCGLLWLLPALLAVASVVALDDVLAAYPSWSGGLLGVVPPDWVDAAGERWWAALLLGLGVLTPLWLLAWAVAVVRRQVAVHLRRGWLLGPLRWAWLTLATAARALLTLAGLVTAWQVVRLSRAVPLQEVADVRTPTLVVVVLVGVASALRALALHRQLPSASPVSGGW</sequence>
<proteinExistence type="predicted"/>
<keyword evidence="3" id="KW-1185">Reference proteome</keyword>
<comment type="caution">
    <text evidence="2">The sequence shown here is derived from an EMBL/GenBank/DDBJ whole genome shotgun (WGS) entry which is preliminary data.</text>
</comment>
<evidence type="ECO:0000313" key="2">
    <source>
        <dbReference type="EMBL" id="KUG58341.1"/>
    </source>
</evidence>
<feature type="transmembrane region" description="Helical" evidence="1">
    <location>
        <begin position="88"/>
        <end position="110"/>
    </location>
</feature>
<gene>
    <name evidence="2" type="ORF">AVL62_10485</name>
</gene>
<dbReference type="AlphaFoldDB" id="A0A0W8IEF5"/>
<dbReference type="Proteomes" id="UP000054837">
    <property type="component" value="Unassembled WGS sequence"/>
</dbReference>
<keyword evidence="1" id="KW-0472">Membrane</keyword>
<feature type="transmembrane region" description="Helical" evidence="1">
    <location>
        <begin position="131"/>
        <end position="153"/>
    </location>
</feature>
<accession>A0A0W8IEF5</accession>
<keyword evidence="1" id="KW-1133">Transmembrane helix</keyword>
<dbReference type="RefSeq" id="WP_058890018.1">
    <property type="nucleotide sequence ID" value="NZ_LQBL01000003.1"/>
</dbReference>
<protein>
    <submittedName>
        <fullName evidence="2">Uncharacterized protein</fullName>
    </submittedName>
</protein>
<feature type="transmembrane region" description="Helical" evidence="1">
    <location>
        <begin position="42"/>
        <end position="68"/>
    </location>
</feature>
<keyword evidence="1" id="KW-0812">Transmembrane</keyword>
<evidence type="ECO:0000313" key="3">
    <source>
        <dbReference type="Proteomes" id="UP000054837"/>
    </source>
</evidence>
<dbReference type="STRING" id="767452.AVL62_10485"/>
<name>A0A0W8IEF5_9MICO</name>
<organism evidence="2 3">
    <name type="scientific">Serinicoccus chungangensis</name>
    <dbReference type="NCBI Taxonomy" id="767452"/>
    <lineage>
        <taxon>Bacteria</taxon>
        <taxon>Bacillati</taxon>
        <taxon>Actinomycetota</taxon>
        <taxon>Actinomycetes</taxon>
        <taxon>Micrococcales</taxon>
        <taxon>Ornithinimicrobiaceae</taxon>
        <taxon>Serinicoccus</taxon>
    </lineage>
</organism>
<evidence type="ECO:0000256" key="1">
    <source>
        <dbReference type="SAM" id="Phobius"/>
    </source>
</evidence>
<feature type="transmembrane region" description="Helical" evidence="1">
    <location>
        <begin position="173"/>
        <end position="191"/>
    </location>
</feature>